<keyword evidence="7 14" id="KW-0547">Nucleotide-binding</keyword>
<evidence type="ECO:0000256" key="14">
    <source>
        <dbReference type="RuleBase" id="RU366026"/>
    </source>
</evidence>
<keyword evidence="8 14" id="KW-0067">ATP-binding</keyword>
<dbReference type="Pfam" id="PF01923">
    <property type="entry name" value="Cob_adeno_trans"/>
    <property type="match status" value="1"/>
</dbReference>
<comment type="catalytic activity">
    <reaction evidence="12 14">
        <text>2 cob(II)yrinate a,c diamide + reduced [electron-transfer flavoprotein] + 2 ATP = 2 adenosylcob(III)yrinate a,c-diamide + 2 triphosphate + oxidized [electron-transfer flavoprotein] + 3 H(+)</text>
        <dbReference type="Rhea" id="RHEA:11528"/>
        <dbReference type="Rhea" id="RHEA-COMP:10685"/>
        <dbReference type="Rhea" id="RHEA-COMP:10686"/>
        <dbReference type="ChEBI" id="CHEBI:15378"/>
        <dbReference type="ChEBI" id="CHEBI:18036"/>
        <dbReference type="ChEBI" id="CHEBI:30616"/>
        <dbReference type="ChEBI" id="CHEBI:57692"/>
        <dbReference type="ChEBI" id="CHEBI:58307"/>
        <dbReference type="ChEBI" id="CHEBI:58503"/>
        <dbReference type="ChEBI" id="CHEBI:58537"/>
        <dbReference type="EC" id="2.5.1.17"/>
    </reaction>
</comment>
<gene>
    <name evidence="16" type="ORF">GCM10008932_20630</name>
</gene>
<keyword evidence="17" id="KW-1185">Reference proteome</keyword>
<evidence type="ECO:0000256" key="9">
    <source>
        <dbReference type="ARBA" id="ARBA00031529"/>
    </source>
</evidence>
<reference evidence="16 17" key="1">
    <citation type="journal article" date="2019" name="Int. J. Syst. Evol. Microbiol.">
        <title>The Global Catalogue of Microorganisms (GCM) 10K type strain sequencing project: providing services to taxonomists for standard genome sequencing and annotation.</title>
        <authorList>
            <consortium name="The Broad Institute Genomics Platform"/>
            <consortium name="The Broad Institute Genome Sequencing Center for Infectious Disease"/>
            <person name="Wu L."/>
            <person name="Ma J."/>
        </authorList>
    </citation>
    <scope>NUCLEOTIDE SEQUENCE [LARGE SCALE GENOMIC DNA]</scope>
    <source>
        <strain evidence="16 17">JCM 12662</strain>
    </source>
</reference>
<dbReference type="EMBL" id="BAAACW010000136">
    <property type="protein sequence ID" value="GAA0368839.1"/>
    <property type="molecule type" value="Genomic_DNA"/>
</dbReference>
<evidence type="ECO:0000259" key="15">
    <source>
        <dbReference type="Pfam" id="PF01923"/>
    </source>
</evidence>
<feature type="domain" description="Cobalamin adenosyltransferase-like" evidence="15">
    <location>
        <begin position="4"/>
        <end position="167"/>
    </location>
</feature>
<evidence type="ECO:0000256" key="5">
    <source>
        <dbReference type="ARBA" id="ARBA00022573"/>
    </source>
</evidence>
<evidence type="ECO:0000256" key="12">
    <source>
        <dbReference type="ARBA" id="ARBA00048555"/>
    </source>
</evidence>
<protein>
    <recommendedName>
        <fullName evidence="4 14">Corrinoid adenosyltransferase</fullName>
        <ecNumber evidence="3 14">2.5.1.17</ecNumber>
    </recommendedName>
    <alternativeName>
        <fullName evidence="9 14">Cob(II)alamin adenosyltransferase</fullName>
    </alternativeName>
    <alternativeName>
        <fullName evidence="11 14">Cob(II)yrinic acid a,c-diamide adenosyltransferase</fullName>
    </alternativeName>
    <alternativeName>
        <fullName evidence="10 14">Cobinamide/cobalamin adenosyltransferase</fullName>
    </alternativeName>
</protein>
<name>A0ABN0XNK1_9LACT</name>
<organism evidence="16 17">
    <name type="scientific">Alkalibacterium iburiense</name>
    <dbReference type="NCBI Taxonomy" id="290589"/>
    <lineage>
        <taxon>Bacteria</taxon>
        <taxon>Bacillati</taxon>
        <taxon>Bacillota</taxon>
        <taxon>Bacilli</taxon>
        <taxon>Lactobacillales</taxon>
        <taxon>Carnobacteriaceae</taxon>
        <taxon>Alkalibacterium</taxon>
    </lineage>
</organism>
<evidence type="ECO:0000256" key="4">
    <source>
        <dbReference type="ARBA" id="ARBA00020963"/>
    </source>
</evidence>
<dbReference type="RefSeq" id="WP_343756378.1">
    <property type="nucleotide sequence ID" value="NZ_BAAACW010000136.1"/>
</dbReference>
<evidence type="ECO:0000256" key="8">
    <source>
        <dbReference type="ARBA" id="ARBA00022840"/>
    </source>
</evidence>
<comment type="caution">
    <text evidence="16">The sequence shown here is derived from an EMBL/GenBank/DDBJ whole genome shotgun (WGS) entry which is preliminary data.</text>
</comment>
<evidence type="ECO:0000256" key="1">
    <source>
        <dbReference type="ARBA" id="ARBA00005121"/>
    </source>
</evidence>
<dbReference type="SUPFAM" id="SSF89028">
    <property type="entry name" value="Cobalamin adenosyltransferase-like"/>
    <property type="match status" value="1"/>
</dbReference>
<evidence type="ECO:0000256" key="2">
    <source>
        <dbReference type="ARBA" id="ARBA00007487"/>
    </source>
</evidence>
<keyword evidence="5 14" id="KW-0169">Cobalamin biosynthesis</keyword>
<evidence type="ECO:0000256" key="6">
    <source>
        <dbReference type="ARBA" id="ARBA00022679"/>
    </source>
</evidence>
<evidence type="ECO:0000256" key="3">
    <source>
        <dbReference type="ARBA" id="ARBA00012454"/>
    </source>
</evidence>
<sequence length="171" mass="19111">MGSIYTKTGDKGKTALLGGSRVSKNDIKVECYGTFDEVNAALGVVRALTKNEDIKNTIYTAQNKLYLILAELASDDKGKQMLSEKLTKEDIKTVENTIDSYAENLEPLRQFVVPGDNEVSSFIHVARTVVRRAERVLVALKDVEDVRSEILHYTNRLSDLLFTLARVESNQ</sequence>
<comment type="pathway">
    <text evidence="1 14">Cofactor biosynthesis; adenosylcobalamin biosynthesis; adenosylcobalamin from cob(II)yrinate a,c-diamide: step 2/7.</text>
</comment>
<evidence type="ECO:0000256" key="13">
    <source>
        <dbReference type="ARBA" id="ARBA00048692"/>
    </source>
</evidence>
<dbReference type="EC" id="2.5.1.17" evidence="3 14"/>
<dbReference type="NCBIfam" id="TIGR00636">
    <property type="entry name" value="PduO_Nterm"/>
    <property type="match status" value="1"/>
</dbReference>
<dbReference type="Gene3D" id="1.20.1200.10">
    <property type="entry name" value="Cobalamin adenosyltransferase-like"/>
    <property type="match status" value="1"/>
</dbReference>
<dbReference type="PANTHER" id="PTHR12213">
    <property type="entry name" value="CORRINOID ADENOSYLTRANSFERASE"/>
    <property type="match status" value="1"/>
</dbReference>
<comment type="similarity">
    <text evidence="2 14">Belongs to the Cob(I)alamin adenosyltransferase family.</text>
</comment>
<accession>A0ABN0XNK1</accession>
<evidence type="ECO:0000313" key="17">
    <source>
        <dbReference type="Proteomes" id="UP001501166"/>
    </source>
</evidence>
<evidence type="ECO:0000313" key="16">
    <source>
        <dbReference type="EMBL" id="GAA0368839.1"/>
    </source>
</evidence>
<evidence type="ECO:0000256" key="10">
    <source>
        <dbReference type="ARBA" id="ARBA00033334"/>
    </source>
</evidence>
<dbReference type="InterPro" id="IPR029499">
    <property type="entry name" value="PduO-typ"/>
</dbReference>
<comment type="catalytic activity">
    <reaction evidence="13 14">
        <text>2 cob(II)alamin + reduced [electron-transfer flavoprotein] + 2 ATP = 2 adenosylcob(III)alamin + 2 triphosphate + oxidized [electron-transfer flavoprotein] + 3 H(+)</text>
        <dbReference type="Rhea" id="RHEA:28671"/>
        <dbReference type="Rhea" id="RHEA-COMP:10685"/>
        <dbReference type="Rhea" id="RHEA-COMP:10686"/>
        <dbReference type="ChEBI" id="CHEBI:15378"/>
        <dbReference type="ChEBI" id="CHEBI:16304"/>
        <dbReference type="ChEBI" id="CHEBI:18036"/>
        <dbReference type="ChEBI" id="CHEBI:18408"/>
        <dbReference type="ChEBI" id="CHEBI:30616"/>
        <dbReference type="ChEBI" id="CHEBI:57692"/>
        <dbReference type="ChEBI" id="CHEBI:58307"/>
        <dbReference type="EC" id="2.5.1.17"/>
    </reaction>
</comment>
<dbReference type="Proteomes" id="UP001501166">
    <property type="component" value="Unassembled WGS sequence"/>
</dbReference>
<dbReference type="InterPro" id="IPR016030">
    <property type="entry name" value="CblAdoTrfase-like"/>
</dbReference>
<dbReference type="PANTHER" id="PTHR12213:SF0">
    <property type="entry name" value="CORRINOID ADENOSYLTRANSFERASE MMAB"/>
    <property type="match status" value="1"/>
</dbReference>
<dbReference type="InterPro" id="IPR036451">
    <property type="entry name" value="CblAdoTrfase-like_sf"/>
</dbReference>
<evidence type="ECO:0000256" key="7">
    <source>
        <dbReference type="ARBA" id="ARBA00022741"/>
    </source>
</evidence>
<keyword evidence="6 14" id="KW-0808">Transferase</keyword>
<evidence type="ECO:0000256" key="11">
    <source>
        <dbReference type="ARBA" id="ARBA00033354"/>
    </source>
</evidence>
<proteinExistence type="inferred from homology"/>